<dbReference type="GO" id="GO:0005737">
    <property type="term" value="C:cytoplasm"/>
    <property type="evidence" value="ECO:0007669"/>
    <property type="project" value="TreeGrafter"/>
</dbReference>
<name>A0A521CV76_9BACL</name>
<keyword evidence="2" id="KW-1185">Reference proteome</keyword>
<dbReference type="SUPFAM" id="SSF51735">
    <property type="entry name" value="NAD(P)-binding Rossmann-fold domains"/>
    <property type="match status" value="1"/>
</dbReference>
<organism evidence="1 2">
    <name type="scientific">Melghirimyces algeriensis</name>
    <dbReference type="NCBI Taxonomy" id="910412"/>
    <lineage>
        <taxon>Bacteria</taxon>
        <taxon>Bacillati</taxon>
        <taxon>Bacillota</taxon>
        <taxon>Bacilli</taxon>
        <taxon>Bacillales</taxon>
        <taxon>Thermoactinomycetaceae</taxon>
        <taxon>Melghirimyces</taxon>
    </lineage>
</organism>
<gene>
    <name evidence="1" type="ORF">SAMN06264849_104220</name>
</gene>
<dbReference type="EMBL" id="FXTI01000004">
    <property type="protein sequence ID" value="SMO63357.1"/>
    <property type="molecule type" value="Genomic_DNA"/>
</dbReference>
<dbReference type="PANTHER" id="PTHR13812">
    <property type="entry name" value="KETIMINE REDUCTASE MU-CRYSTALLIN"/>
    <property type="match status" value="1"/>
</dbReference>
<reference evidence="1 2" key="1">
    <citation type="submission" date="2017-05" db="EMBL/GenBank/DDBJ databases">
        <authorList>
            <person name="Varghese N."/>
            <person name="Submissions S."/>
        </authorList>
    </citation>
    <scope>NUCLEOTIDE SEQUENCE [LARGE SCALE GENOMIC DNA]</scope>
    <source>
        <strain evidence="1 2">DSM 45474</strain>
    </source>
</reference>
<proteinExistence type="predicted"/>
<dbReference type="Gene3D" id="3.30.1780.10">
    <property type="entry name" value="ornithine cyclodeaminase, domain 1"/>
    <property type="match status" value="1"/>
</dbReference>
<evidence type="ECO:0000313" key="2">
    <source>
        <dbReference type="Proteomes" id="UP000315636"/>
    </source>
</evidence>
<dbReference type="Gene3D" id="3.40.50.720">
    <property type="entry name" value="NAD(P)-binding Rossmann-like Domain"/>
    <property type="match status" value="1"/>
</dbReference>
<dbReference type="Pfam" id="PF02423">
    <property type="entry name" value="OCD_Mu_crystall"/>
    <property type="match status" value="1"/>
</dbReference>
<dbReference type="PIRSF" id="PIRSF001439">
    <property type="entry name" value="CryM"/>
    <property type="match status" value="1"/>
</dbReference>
<accession>A0A521CV76</accession>
<dbReference type="OrthoDB" id="9792005at2"/>
<protein>
    <submittedName>
        <fullName evidence="1">Ornithine cyclodeaminase</fullName>
    </submittedName>
</protein>
<sequence>MWVFGEQEIQEAISLDMEVVKAIEKGFFTLVEKRVQVPPILRVDLSEYQGEVDVKTAVVKGEPYFAVKISSGFFNNPHRGLPSGSGMMILLNVETGFPEAIFLDHGYLTDIRTAAAGAVAAKYLALETIQTAGMIGAGTQARYQMKALALVRSLDQIRIWSRSRERAEDCAKEMKTELGVRVEVFPHPEPVVRGSDVVVTATPSTTPLVQKEWFHDGLHLTAMGSDSEYKQEVEVDAIASADRLICDDREQSFRLGELRSAWDEGRLRNKEVTELGDIVAGRAPGRRSNKEVTLCDLTGVGVQDTVIAIMAYHRLKQQKKGVRL</sequence>
<dbReference type="InterPro" id="IPR003462">
    <property type="entry name" value="ODC_Mu_crystall"/>
</dbReference>
<dbReference type="NCBIfam" id="NF006141">
    <property type="entry name" value="PRK08291.1"/>
    <property type="match status" value="1"/>
</dbReference>
<dbReference type="InterPro" id="IPR036291">
    <property type="entry name" value="NAD(P)-bd_dom_sf"/>
</dbReference>
<dbReference type="InterPro" id="IPR023401">
    <property type="entry name" value="ODC_N"/>
</dbReference>
<evidence type="ECO:0000313" key="1">
    <source>
        <dbReference type="EMBL" id="SMO63357.1"/>
    </source>
</evidence>
<dbReference type="RefSeq" id="WP_142505276.1">
    <property type="nucleotide sequence ID" value="NZ_FXTI01000004.1"/>
</dbReference>
<dbReference type="PANTHER" id="PTHR13812:SF19">
    <property type="entry name" value="KETIMINE REDUCTASE MU-CRYSTALLIN"/>
    <property type="match status" value="1"/>
</dbReference>
<dbReference type="Proteomes" id="UP000315636">
    <property type="component" value="Unassembled WGS sequence"/>
</dbReference>
<dbReference type="AlphaFoldDB" id="A0A521CV76"/>